<name>A0A1B6FNH0_9HEMI</name>
<reference evidence="3" key="1">
    <citation type="submission" date="2015-11" db="EMBL/GenBank/DDBJ databases">
        <title>De novo transcriptome assembly of four potential Pierce s Disease insect vectors from Arizona vineyards.</title>
        <authorList>
            <person name="Tassone E.E."/>
        </authorList>
    </citation>
    <scope>NUCLEOTIDE SEQUENCE</scope>
</reference>
<dbReference type="Pfam" id="PF07679">
    <property type="entry name" value="I-set"/>
    <property type="match status" value="1"/>
</dbReference>
<dbReference type="Gene3D" id="2.60.40.10">
    <property type="entry name" value="Immunoglobulins"/>
    <property type="match status" value="1"/>
</dbReference>
<dbReference type="PANTHER" id="PTHR47633">
    <property type="entry name" value="IMMUNOGLOBULIN"/>
    <property type="match status" value="1"/>
</dbReference>
<organism evidence="3">
    <name type="scientific">Cuerna arida</name>
    <dbReference type="NCBI Taxonomy" id="1464854"/>
    <lineage>
        <taxon>Eukaryota</taxon>
        <taxon>Metazoa</taxon>
        <taxon>Ecdysozoa</taxon>
        <taxon>Arthropoda</taxon>
        <taxon>Hexapoda</taxon>
        <taxon>Insecta</taxon>
        <taxon>Pterygota</taxon>
        <taxon>Neoptera</taxon>
        <taxon>Paraneoptera</taxon>
        <taxon>Hemiptera</taxon>
        <taxon>Auchenorrhyncha</taxon>
        <taxon>Membracoidea</taxon>
        <taxon>Cicadellidae</taxon>
        <taxon>Cicadellinae</taxon>
        <taxon>Proconiini</taxon>
        <taxon>Cuerna</taxon>
    </lineage>
</organism>
<proteinExistence type="predicted"/>
<evidence type="ECO:0000256" key="1">
    <source>
        <dbReference type="SAM" id="MobiDB-lite"/>
    </source>
</evidence>
<feature type="non-terminal residue" evidence="3">
    <location>
        <position position="127"/>
    </location>
</feature>
<protein>
    <recommendedName>
        <fullName evidence="2">Ig-like domain-containing protein</fullName>
    </recommendedName>
</protein>
<dbReference type="InterPro" id="IPR013098">
    <property type="entry name" value="Ig_I-set"/>
</dbReference>
<evidence type="ECO:0000259" key="2">
    <source>
        <dbReference type="PROSITE" id="PS50835"/>
    </source>
</evidence>
<feature type="region of interest" description="Disordered" evidence="1">
    <location>
        <begin position="25"/>
        <end position="58"/>
    </location>
</feature>
<dbReference type="AlphaFoldDB" id="A0A1B6FNH0"/>
<sequence>MRPLKAAPAPIIKKRVQSDTQKLNIQLPKSEEKPFTKKYGSKFDAISPTSRSRNSTKELALPQNNDWIEPEFTKKLTDLEIHDGETLLLSCSIKGDPEPQIMWKKDDKVLSSSEVIDLKYMNGTATL</sequence>
<dbReference type="SUPFAM" id="SSF48726">
    <property type="entry name" value="Immunoglobulin"/>
    <property type="match status" value="1"/>
</dbReference>
<dbReference type="InterPro" id="IPR036179">
    <property type="entry name" value="Ig-like_dom_sf"/>
</dbReference>
<accession>A0A1B6FNH0</accession>
<dbReference type="InterPro" id="IPR007110">
    <property type="entry name" value="Ig-like_dom"/>
</dbReference>
<dbReference type="InterPro" id="IPR013783">
    <property type="entry name" value="Ig-like_fold"/>
</dbReference>
<dbReference type="EMBL" id="GECZ01018065">
    <property type="protein sequence ID" value="JAS51704.1"/>
    <property type="molecule type" value="Transcribed_RNA"/>
</dbReference>
<gene>
    <name evidence="3" type="ORF">g.2094</name>
</gene>
<dbReference type="PROSITE" id="PS50835">
    <property type="entry name" value="IG_LIKE"/>
    <property type="match status" value="1"/>
</dbReference>
<feature type="domain" description="Ig-like" evidence="2">
    <location>
        <begin position="70"/>
        <end position="127"/>
    </location>
</feature>
<evidence type="ECO:0000313" key="3">
    <source>
        <dbReference type="EMBL" id="JAS51704.1"/>
    </source>
</evidence>